<dbReference type="Proteomes" id="UP000785679">
    <property type="component" value="Unassembled WGS sequence"/>
</dbReference>
<dbReference type="PANTHER" id="PTHR10340:SF57">
    <property type="entry name" value="METALLOPHOS DOMAIN-CONTAINING PROTEIN"/>
    <property type="match status" value="1"/>
</dbReference>
<feature type="signal peptide" evidence="4">
    <location>
        <begin position="1"/>
        <end position="22"/>
    </location>
</feature>
<evidence type="ECO:0000256" key="3">
    <source>
        <dbReference type="ARBA" id="ARBA00023180"/>
    </source>
</evidence>
<keyword evidence="2" id="KW-1015">Disulfide bond</keyword>
<dbReference type="InterPro" id="IPR008139">
    <property type="entry name" value="SaposinB_dom"/>
</dbReference>
<dbReference type="GO" id="GO:0016787">
    <property type="term" value="F:hydrolase activity"/>
    <property type="evidence" value="ECO:0007669"/>
    <property type="project" value="UniProtKB-KW"/>
</dbReference>
<accession>A0A8J8T4G3</accession>
<keyword evidence="4" id="KW-0732">Signal</keyword>
<feature type="domain" description="Saposin B-type" evidence="5">
    <location>
        <begin position="61"/>
        <end position="143"/>
    </location>
</feature>
<protein>
    <recommendedName>
        <fullName evidence="5">Saposin B-type domain-containing protein</fullName>
    </recommendedName>
</protein>
<reference evidence="6" key="1">
    <citation type="submission" date="2019-06" db="EMBL/GenBank/DDBJ databases">
        <authorList>
            <person name="Zheng W."/>
        </authorList>
    </citation>
    <scope>NUCLEOTIDE SEQUENCE</scope>
    <source>
        <strain evidence="6">QDHG01</strain>
    </source>
</reference>
<evidence type="ECO:0000313" key="6">
    <source>
        <dbReference type="EMBL" id="TNV81201.1"/>
    </source>
</evidence>
<gene>
    <name evidence="6" type="ORF">FGO68_gene7320</name>
</gene>
<evidence type="ECO:0000256" key="2">
    <source>
        <dbReference type="ARBA" id="ARBA00023157"/>
    </source>
</evidence>
<dbReference type="AlphaFoldDB" id="A0A8J8T4G3"/>
<name>A0A8J8T4G3_HALGN</name>
<evidence type="ECO:0000256" key="1">
    <source>
        <dbReference type="ARBA" id="ARBA00022801"/>
    </source>
</evidence>
<keyword evidence="1" id="KW-0378">Hydrolase</keyword>
<dbReference type="OrthoDB" id="282973at2759"/>
<dbReference type="SUPFAM" id="SSF56300">
    <property type="entry name" value="Metallo-dependent phosphatases"/>
    <property type="match status" value="1"/>
</dbReference>
<keyword evidence="3" id="KW-0325">Glycoprotein</keyword>
<feature type="chain" id="PRO_5035247379" description="Saposin B-type domain-containing protein" evidence="4">
    <location>
        <begin position="23"/>
        <end position="614"/>
    </location>
</feature>
<comment type="caution">
    <text evidence="6">The sequence shown here is derived from an EMBL/GenBank/DDBJ whole genome shotgun (WGS) entry which is preliminary data.</text>
</comment>
<dbReference type="PANTHER" id="PTHR10340">
    <property type="entry name" value="SPHINGOMYELIN PHOSPHODIESTERASE"/>
    <property type="match status" value="1"/>
</dbReference>
<organism evidence="6 7">
    <name type="scientific">Halteria grandinella</name>
    <dbReference type="NCBI Taxonomy" id="5974"/>
    <lineage>
        <taxon>Eukaryota</taxon>
        <taxon>Sar</taxon>
        <taxon>Alveolata</taxon>
        <taxon>Ciliophora</taxon>
        <taxon>Intramacronucleata</taxon>
        <taxon>Spirotrichea</taxon>
        <taxon>Stichotrichia</taxon>
        <taxon>Sporadotrichida</taxon>
        <taxon>Halteriidae</taxon>
        <taxon>Halteria</taxon>
    </lineage>
</organism>
<dbReference type="EMBL" id="RRYP01006437">
    <property type="protein sequence ID" value="TNV81201.1"/>
    <property type="molecule type" value="Genomic_DNA"/>
</dbReference>
<evidence type="ECO:0000256" key="4">
    <source>
        <dbReference type="SAM" id="SignalP"/>
    </source>
</evidence>
<sequence>MRSFNLLLGFAAVSLLALSADGNQFTNSQKSENEIQLEDPALYVDHPTLSAINDVTPWQKNFLTCTLCTAIVSPVLDYMKDIKYTKMVMGFMGALCMELWYGQETCKNIIQNFAFGYSLYGFANTLKVDFICGDVFKTCPTTGLKTAASYATAVLAGKSADDVDNDVLQETYNTVMSGSGNTYKVLHLTDIHVDYNYVAGSTTECGELICCQAKHGEVEPLAETYGNPNCDTPADALDKMLASIAASHTPDLILITGALVSRDLSLTQPDAPPSLLSTLSKIAAVFPATQTYVALSGWEFGPQQAQLFPTVLVDGVSSDHLTTLIGKVSIGAPYMNATSIAEAKMYGYYSIVKLANSGTATALERVMLIVLNTQACNTFNLGLLKEKSDAGGQLNWLQIRLAQAKTDSMHVFIIGHIPPGSPQCNSQWSKRYHAIIEKYQGIIRFQAFGNPEGRDGFKVQYPSTGNLENPFGVIHIGGAMGTYQMNPMARLYIMDSMQNIPLYVQKLTFDLDFWNQNVGVSWLYNLKTPTVTDLGPWTIDAYANEMLTDSTLAEEYYEQAIRNFDSPGCDDSCAKAMYCQIMSMSLDQEIDCTGSLEVKKWAMFALQKLENPWV</sequence>
<dbReference type="PROSITE" id="PS50015">
    <property type="entry name" value="SAP_B"/>
    <property type="match status" value="1"/>
</dbReference>
<keyword evidence="7" id="KW-1185">Reference proteome</keyword>
<dbReference type="InterPro" id="IPR029052">
    <property type="entry name" value="Metallo-depent_PP-like"/>
</dbReference>
<evidence type="ECO:0000313" key="7">
    <source>
        <dbReference type="Proteomes" id="UP000785679"/>
    </source>
</evidence>
<proteinExistence type="predicted"/>
<evidence type="ECO:0000259" key="5">
    <source>
        <dbReference type="PROSITE" id="PS50015"/>
    </source>
</evidence>